<dbReference type="OrthoDB" id="9815759at2"/>
<dbReference type="RefSeq" id="WP_073079669.1">
    <property type="nucleotide sequence ID" value="NZ_FQXV01000009.1"/>
</dbReference>
<dbReference type="GO" id="GO:0004853">
    <property type="term" value="F:uroporphyrinogen decarboxylase activity"/>
    <property type="evidence" value="ECO:0007669"/>
    <property type="project" value="InterPro"/>
</dbReference>
<proteinExistence type="predicted"/>
<dbReference type="SUPFAM" id="SSF51726">
    <property type="entry name" value="UROD/MetE-like"/>
    <property type="match status" value="1"/>
</dbReference>
<sequence>MKYPRPKYLDPAVPTGKVPVMFSDAVVDVPRFDTPITPLQNFERAITRKDPLWVPNTLTDYQTLMFQDLGIGAQIGADFHRKTTEDYDFTDWFGVPLTWVVSAGGATNTPDTHLLEDITEWEKVIKFPVLSNWDWKTKADAFMKNDYDPKKVLHIDLHNGCIQRLIAVLGGYTEGMFALSLEPEAVRAFFERLADHMIELVDLLCSLYPVNLMTIHDDWGTEKDTFFSPKMMEELVFEPTKRIISHVRGKGVHFMLHSCGNITRFIPYMIDMGAELLQIQRRAVDIPAMKIKYGGKIGFNTGMEGLEPGTALPKEELLQKIRNSVDIYGKSGGFTANLFERDPELLWDSVTELYAYSREFYDKEQGR</sequence>
<accession>A0A1M5YLM5</accession>
<dbReference type="EMBL" id="FQXV01000009">
    <property type="protein sequence ID" value="SHI12443.1"/>
    <property type="molecule type" value="Genomic_DNA"/>
</dbReference>
<protein>
    <submittedName>
        <fullName evidence="2">Uroporphyrinogen decarboxylase (URO-D)</fullName>
    </submittedName>
</protein>
<dbReference type="InterPro" id="IPR052024">
    <property type="entry name" value="Methanogen_methyltrans"/>
</dbReference>
<dbReference type="InterPro" id="IPR000257">
    <property type="entry name" value="Uroporphyrinogen_deCOase"/>
</dbReference>
<organism evidence="2 3">
    <name type="scientific">Sporobacter termitidis DSM 10068</name>
    <dbReference type="NCBI Taxonomy" id="1123282"/>
    <lineage>
        <taxon>Bacteria</taxon>
        <taxon>Bacillati</taxon>
        <taxon>Bacillota</taxon>
        <taxon>Clostridia</taxon>
        <taxon>Eubacteriales</taxon>
        <taxon>Oscillospiraceae</taxon>
        <taxon>Sporobacter</taxon>
    </lineage>
</organism>
<dbReference type="GO" id="GO:0006779">
    <property type="term" value="P:porphyrin-containing compound biosynthetic process"/>
    <property type="evidence" value="ECO:0007669"/>
    <property type="project" value="InterPro"/>
</dbReference>
<keyword evidence="3" id="KW-1185">Reference proteome</keyword>
<name>A0A1M5YLM5_9FIRM</name>
<dbReference type="InterPro" id="IPR038071">
    <property type="entry name" value="UROD/MetE-like_sf"/>
</dbReference>
<dbReference type="AlphaFoldDB" id="A0A1M5YLM5"/>
<dbReference type="Gene3D" id="3.20.20.210">
    <property type="match status" value="1"/>
</dbReference>
<dbReference type="Pfam" id="PF01208">
    <property type="entry name" value="URO-D"/>
    <property type="match status" value="1"/>
</dbReference>
<evidence type="ECO:0000259" key="1">
    <source>
        <dbReference type="Pfam" id="PF01208"/>
    </source>
</evidence>
<dbReference type="STRING" id="1123282.SAMN02745823_02578"/>
<feature type="domain" description="Uroporphyrinogen decarboxylase (URO-D)" evidence="1">
    <location>
        <begin position="179"/>
        <end position="286"/>
    </location>
</feature>
<evidence type="ECO:0000313" key="3">
    <source>
        <dbReference type="Proteomes" id="UP000183995"/>
    </source>
</evidence>
<evidence type="ECO:0000313" key="2">
    <source>
        <dbReference type="EMBL" id="SHI12443.1"/>
    </source>
</evidence>
<dbReference type="Proteomes" id="UP000183995">
    <property type="component" value="Unassembled WGS sequence"/>
</dbReference>
<gene>
    <name evidence="2" type="ORF">SAMN02745823_02578</name>
</gene>
<reference evidence="2 3" key="1">
    <citation type="submission" date="2016-11" db="EMBL/GenBank/DDBJ databases">
        <authorList>
            <person name="Jaros S."/>
            <person name="Januszkiewicz K."/>
            <person name="Wedrychowicz H."/>
        </authorList>
    </citation>
    <scope>NUCLEOTIDE SEQUENCE [LARGE SCALE GENOMIC DNA]</scope>
    <source>
        <strain evidence="2 3">DSM 10068</strain>
    </source>
</reference>
<dbReference type="PANTHER" id="PTHR47099:SF1">
    <property type="entry name" value="METHYLCOBAMIDE:COM METHYLTRANSFERASE MTBA"/>
    <property type="match status" value="1"/>
</dbReference>
<dbReference type="PANTHER" id="PTHR47099">
    <property type="entry name" value="METHYLCOBAMIDE:COM METHYLTRANSFERASE MTBA"/>
    <property type="match status" value="1"/>
</dbReference>